<sequence>MGNLSAQSRAITITALLMFLNIILVIIYRHDEWSLMVISNFFQTFAPLLVTIWLFRRYLTERSHDRNFWLFLAFSHFFYACAMIIWDVYEIFLHTAAPFPSAADIMWILVNAFQLAALLWVIVKNRKSLRIAQILYDVSIIFIVTAFFCWEYILKPAINSNQGTFEKVLSLIYPVSDLLVLFILLCIYYSGTVKEQLQVFWVIFSGIILLLLADTFYFYLETHHAYQTGNPIDLLWTAGILLVGLSSFYGRGEPVLTFEPPKAAENTIGDWTRLIKSPRLMVPYLGVLMLFLLTICQDQVFNSLIIGSVLTLILILLRQVYTLAENKSLLKKLTVLNKDLERTVTERTVELMNKNTLLEKSIKQVEYLAYHDHLTGLPNYRYFSQQLEETLAAAKQRNETVAILFLDLDRFKLINDSFGHSIGDFLLQETAKRLSGCIGDSGIICRQGGDEFLVFLPNTSREKTAKLAKQILHSLQRVTDIKGNELIVTSSIGISLFPEHGEEIDLLLQRADTAMYSAKKALRNRYSFYHSSLSSGTADMLHLERDLRYAIERQEFYLVYQPLIHIDTGAIKGVEALVRWDHPYKGFISPGTFIPVAEETGLIIPMGTWILETACKQWRTWREKGFPPLTIAVNVSINQFMDEQYLEHVRRIIQETGMDPNYLELEITENIPFESSHASHVVQELSQMGIKLSIDDFGTGYSSLQYLKKMPIHTLKIDQSFVRDLPNDSNDASIVQTIISMAKHMHLEVIAEGVESNEQLAFLKNYQCQMAQGYFFSKPLPSRDVEALLNGSTQGGLVPLS</sequence>
<keyword evidence="1" id="KW-1133">Transmembrane helix</keyword>
<feature type="domain" description="EAL" evidence="2">
    <location>
        <begin position="540"/>
        <end position="793"/>
    </location>
</feature>
<evidence type="ECO:0000259" key="3">
    <source>
        <dbReference type="PROSITE" id="PS50887"/>
    </source>
</evidence>
<name>A0A5J5GTH0_9BACI</name>
<dbReference type="CDD" id="cd01948">
    <property type="entry name" value="EAL"/>
    <property type="match status" value="1"/>
</dbReference>
<organism evidence="4 5">
    <name type="scientific">Niallia endozanthoxylica</name>
    <dbReference type="NCBI Taxonomy" id="2036016"/>
    <lineage>
        <taxon>Bacteria</taxon>
        <taxon>Bacillati</taxon>
        <taxon>Bacillota</taxon>
        <taxon>Bacilli</taxon>
        <taxon>Bacillales</taxon>
        <taxon>Bacillaceae</taxon>
        <taxon>Niallia</taxon>
    </lineage>
</organism>
<keyword evidence="5" id="KW-1185">Reference proteome</keyword>
<evidence type="ECO:0000256" key="1">
    <source>
        <dbReference type="SAM" id="Phobius"/>
    </source>
</evidence>
<dbReference type="InterPro" id="IPR035919">
    <property type="entry name" value="EAL_sf"/>
</dbReference>
<dbReference type="InterPro" id="IPR052155">
    <property type="entry name" value="Biofilm_reg_signaling"/>
</dbReference>
<dbReference type="Pfam" id="PF00563">
    <property type="entry name" value="EAL"/>
    <property type="match status" value="1"/>
</dbReference>
<feature type="transmembrane region" description="Helical" evidence="1">
    <location>
        <begin position="35"/>
        <end position="55"/>
    </location>
</feature>
<dbReference type="SMART" id="SM00052">
    <property type="entry name" value="EAL"/>
    <property type="match status" value="1"/>
</dbReference>
<dbReference type="PROSITE" id="PS50883">
    <property type="entry name" value="EAL"/>
    <property type="match status" value="1"/>
</dbReference>
<evidence type="ECO:0000313" key="5">
    <source>
        <dbReference type="Proteomes" id="UP000326671"/>
    </source>
</evidence>
<dbReference type="RefSeq" id="WP_150443090.1">
    <property type="nucleotide sequence ID" value="NZ_VYKL01000085.1"/>
</dbReference>
<feature type="transmembrane region" description="Helical" evidence="1">
    <location>
        <begin position="67"/>
        <end position="85"/>
    </location>
</feature>
<dbReference type="EMBL" id="VYKL01000085">
    <property type="protein sequence ID" value="KAA9010928.1"/>
    <property type="molecule type" value="Genomic_DNA"/>
</dbReference>
<feature type="transmembrane region" description="Helical" evidence="1">
    <location>
        <begin position="199"/>
        <end position="220"/>
    </location>
</feature>
<reference evidence="4 5" key="1">
    <citation type="submission" date="2019-09" db="EMBL/GenBank/DDBJ databases">
        <title>Whole genome sequences of isolates from the Mars Exploration Rovers.</title>
        <authorList>
            <person name="Seuylemezian A."/>
            <person name="Vaishampayan P."/>
        </authorList>
    </citation>
    <scope>NUCLEOTIDE SEQUENCE [LARGE SCALE GENOMIC DNA]</scope>
    <source>
        <strain evidence="4 5">MER_TA_151</strain>
    </source>
</reference>
<dbReference type="Gene3D" id="3.20.20.450">
    <property type="entry name" value="EAL domain"/>
    <property type="match status" value="1"/>
</dbReference>
<comment type="caution">
    <text evidence="4">The sequence shown here is derived from an EMBL/GenBank/DDBJ whole genome shotgun (WGS) entry which is preliminary data.</text>
</comment>
<dbReference type="SUPFAM" id="SSF55073">
    <property type="entry name" value="Nucleotide cyclase"/>
    <property type="match status" value="1"/>
</dbReference>
<dbReference type="FunFam" id="3.30.70.270:FF:000001">
    <property type="entry name" value="Diguanylate cyclase domain protein"/>
    <property type="match status" value="1"/>
</dbReference>
<dbReference type="PANTHER" id="PTHR44757">
    <property type="entry name" value="DIGUANYLATE CYCLASE DGCP"/>
    <property type="match status" value="1"/>
</dbReference>
<feature type="transmembrane region" description="Helical" evidence="1">
    <location>
        <begin position="168"/>
        <end position="187"/>
    </location>
</feature>
<dbReference type="Gene3D" id="3.30.70.270">
    <property type="match status" value="1"/>
</dbReference>
<dbReference type="InterPro" id="IPR001633">
    <property type="entry name" value="EAL_dom"/>
</dbReference>
<proteinExistence type="predicted"/>
<dbReference type="SMART" id="SM00267">
    <property type="entry name" value="GGDEF"/>
    <property type="match status" value="1"/>
</dbReference>
<dbReference type="CDD" id="cd01949">
    <property type="entry name" value="GGDEF"/>
    <property type="match status" value="1"/>
</dbReference>
<dbReference type="PROSITE" id="PS50887">
    <property type="entry name" value="GGDEF"/>
    <property type="match status" value="1"/>
</dbReference>
<dbReference type="InterPro" id="IPR029787">
    <property type="entry name" value="Nucleotide_cyclase"/>
</dbReference>
<dbReference type="FunFam" id="3.20.20.450:FF:000001">
    <property type="entry name" value="Cyclic di-GMP phosphodiesterase yahA"/>
    <property type="match status" value="1"/>
</dbReference>
<feature type="transmembrane region" description="Helical" evidence="1">
    <location>
        <begin position="301"/>
        <end position="321"/>
    </location>
</feature>
<dbReference type="InterPro" id="IPR000160">
    <property type="entry name" value="GGDEF_dom"/>
</dbReference>
<keyword evidence="1" id="KW-0472">Membrane</keyword>
<dbReference type="OrthoDB" id="9759607at2"/>
<accession>A0A5J5GTH0</accession>
<dbReference type="NCBIfam" id="TIGR00254">
    <property type="entry name" value="GGDEF"/>
    <property type="match status" value="1"/>
</dbReference>
<gene>
    <name evidence="4" type="ORF">F4V44_27135</name>
</gene>
<protein>
    <submittedName>
        <fullName evidence="4">EAL domain-containing protein</fullName>
    </submittedName>
</protein>
<feature type="transmembrane region" description="Helical" evidence="1">
    <location>
        <begin position="105"/>
        <end position="122"/>
    </location>
</feature>
<feature type="domain" description="GGDEF" evidence="3">
    <location>
        <begin position="399"/>
        <end position="531"/>
    </location>
</feature>
<feature type="transmembrane region" description="Helical" evidence="1">
    <location>
        <begin position="280"/>
        <end position="295"/>
    </location>
</feature>
<feature type="transmembrane region" description="Helical" evidence="1">
    <location>
        <begin position="134"/>
        <end position="153"/>
    </location>
</feature>
<feature type="transmembrane region" description="Helical" evidence="1">
    <location>
        <begin position="12"/>
        <end position="29"/>
    </location>
</feature>
<dbReference type="Proteomes" id="UP000326671">
    <property type="component" value="Unassembled WGS sequence"/>
</dbReference>
<dbReference type="Pfam" id="PF00990">
    <property type="entry name" value="GGDEF"/>
    <property type="match status" value="1"/>
</dbReference>
<evidence type="ECO:0000259" key="2">
    <source>
        <dbReference type="PROSITE" id="PS50883"/>
    </source>
</evidence>
<keyword evidence="1" id="KW-0812">Transmembrane</keyword>
<dbReference type="AlphaFoldDB" id="A0A5J5GTH0"/>
<dbReference type="PANTHER" id="PTHR44757:SF2">
    <property type="entry name" value="BIOFILM ARCHITECTURE MAINTENANCE PROTEIN MBAA"/>
    <property type="match status" value="1"/>
</dbReference>
<evidence type="ECO:0000313" key="4">
    <source>
        <dbReference type="EMBL" id="KAA9010928.1"/>
    </source>
</evidence>
<dbReference type="InterPro" id="IPR043128">
    <property type="entry name" value="Rev_trsase/Diguanyl_cyclase"/>
</dbReference>
<dbReference type="SUPFAM" id="SSF141868">
    <property type="entry name" value="EAL domain-like"/>
    <property type="match status" value="1"/>
</dbReference>